<dbReference type="Gramene" id="ONK57109">
    <property type="protein sequence ID" value="ONK57109"/>
    <property type="gene ID" value="A4U43_C10F16710"/>
</dbReference>
<evidence type="ECO:0000313" key="3">
    <source>
        <dbReference type="Proteomes" id="UP000243459"/>
    </source>
</evidence>
<name>A0A5P1E3R2_ASPOF</name>
<feature type="compositionally biased region" description="Low complexity" evidence="1">
    <location>
        <begin position="1"/>
        <end position="17"/>
    </location>
</feature>
<evidence type="ECO:0000313" key="2">
    <source>
        <dbReference type="EMBL" id="ONK57109.1"/>
    </source>
</evidence>
<dbReference type="Proteomes" id="UP000243459">
    <property type="component" value="Chromosome 10"/>
</dbReference>
<reference evidence="3" key="1">
    <citation type="journal article" date="2017" name="Nat. Commun.">
        <title>The asparagus genome sheds light on the origin and evolution of a young Y chromosome.</title>
        <authorList>
            <person name="Harkess A."/>
            <person name="Zhou J."/>
            <person name="Xu C."/>
            <person name="Bowers J.E."/>
            <person name="Van der Hulst R."/>
            <person name="Ayyampalayam S."/>
            <person name="Mercati F."/>
            <person name="Riccardi P."/>
            <person name="McKain M.R."/>
            <person name="Kakrana A."/>
            <person name="Tang H."/>
            <person name="Ray J."/>
            <person name="Groenendijk J."/>
            <person name="Arikit S."/>
            <person name="Mathioni S.M."/>
            <person name="Nakano M."/>
            <person name="Shan H."/>
            <person name="Telgmann-Rauber A."/>
            <person name="Kanno A."/>
            <person name="Yue Z."/>
            <person name="Chen H."/>
            <person name="Li W."/>
            <person name="Chen Y."/>
            <person name="Xu X."/>
            <person name="Zhang Y."/>
            <person name="Luo S."/>
            <person name="Chen H."/>
            <person name="Gao J."/>
            <person name="Mao Z."/>
            <person name="Pires J.C."/>
            <person name="Luo M."/>
            <person name="Kudrna D."/>
            <person name="Wing R.A."/>
            <person name="Meyers B.C."/>
            <person name="Yi K."/>
            <person name="Kong H."/>
            <person name="Lavrijsen P."/>
            <person name="Sunseri F."/>
            <person name="Falavigna A."/>
            <person name="Ye Y."/>
            <person name="Leebens-Mack J.H."/>
            <person name="Chen G."/>
        </authorList>
    </citation>
    <scope>NUCLEOTIDE SEQUENCE [LARGE SCALE GENOMIC DNA]</scope>
    <source>
        <strain evidence="3">cv. DH0086</strain>
    </source>
</reference>
<evidence type="ECO:0000256" key="1">
    <source>
        <dbReference type="SAM" id="MobiDB-lite"/>
    </source>
</evidence>
<proteinExistence type="predicted"/>
<feature type="region of interest" description="Disordered" evidence="1">
    <location>
        <begin position="1"/>
        <end position="61"/>
    </location>
</feature>
<gene>
    <name evidence="2" type="ORF">A4U43_C10F16710</name>
</gene>
<sequence>MHSSKPPSSPNHVSSSKHSLKKIPPLHPPQRTPLRRIEPGNETNFGSTRTQPVGSSGPARRCADQGIGCLADGRLPGSGRVARAWIRVYDMLVGFCEGRAGSGLAELWAWVPRRLRGPVAHGPFDVPDVPAVSV</sequence>
<protein>
    <submittedName>
        <fullName evidence="2">Uncharacterized protein</fullName>
    </submittedName>
</protein>
<feature type="compositionally biased region" description="Polar residues" evidence="1">
    <location>
        <begin position="41"/>
        <end position="54"/>
    </location>
</feature>
<accession>A0A5P1E3R2</accession>
<dbReference type="AlphaFoldDB" id="A0A5P1E3R2"/>
<organism evidence="2 3">
    <name type="scientific">Asparagus officinalis</name>
    <name type="common">Garden asparagus</name>
    <dbReference type="NCBI Taxonomy" id="4686"/>
    <lineage>
        <taxon>Eukaryota</taxon>
        <taxon>Viridiplantae</taxon>
        <taxon>Streptophyta</taxon>
        <taxon>Embryophyta</taxon>
        <taxon>Tracheophyta</taxon>
        <taxon>Spermatophyta</taxon>
        <taxon>Magnoliopsida</taxon>
        <taxon>Liliopsida</taxon>
        <taxon>Asparagales</taxon>
        <taxon>Asparagaceae</taxon>
        <taxon>Asparagoideae</taxon>
        <taxon>Asparagus</taxon>
    </lineage>
</organism>
<dbReference type="EMBL" id="CM007390">
    <property type="protein sequence ID" value="ONK57109.1"/>
    <property type="molecule type" value="Genomic_DNA"/>
</dbReference>
<keyword evidence="3" id="KW-1185">Reference proteome</keyword>